<feature type="region of interest" description="Disordered" evidence="2">
    <location>
        <begin position="1"/>
        <end position="93"/>
    </location>
</feature>
<keyword evidence="4" id="KW-1185">Reference proteome</keyword>
<comment type="function">
    <text evidence="1">TFIIF is a general transcription initiation factor that binds to RNA polymerase II and helps to recruit it to the initiation complex in collaboration with TFIIB. It promotes transcription elongation.</text>
</comment>
<evidence type="ECO:0000313" key="4">
    <source>
        <dbReference type="Proteomes" id="UP000245207"/>
    </source>
</evidence>
<keyword evidence="1" id="KW-0805">Transcription regulation</keyword>
<evidence type="ECO:0000313" key="3">
    <source>
        <dbReference type="EMBL" id="PWA56008.1"/>
    </source>
</evidence>
<dbReference type="GO" id="GO:0003743">
    <property type="term" value="F:translation initiation factor activity"/>
    <property type="evidence" value="ECO:0007669"/>
    <property type="project" value="UniProtKB-KW"/>
</dbReference>
<keyword evidence="1" id="KW-0539">Nucleus</keyword>
<organism evidence="3 4">
    <name type="scientific">Artemisia annua</name>
    <name type="common">Sweet wormwood</name>
    <dbReference type="NCBI Taxonomy" id="35608"/>
    <lineage>
        <taxon>Eukaryota</taxon>
        <taxon>Viridiplantae</taxon>
        <taxon>Streptophyta</taxon>
        <taxon>Embryophyta</taxon>
        <taxon>Tracheophyta</taxon>
        <taxon>Spermatophyta</taxon>
        <taxon>Magnoliopsida</taxon>
        <taxon>eudicotyledons</taxon>
        <taxon>Gunneridae</taxon>
        <taxon>Pentapetalae</taxon>
        <taxon>asterids</taxon>
        <taxon>campanulids</taxon>
        <taxon>Asterales</taxon>
        <taxon>Asteraceae</taxon>
        <taxon>Asteroideae</taxon>
        <taxon>Anthemideae</taxon>
        <taxon>Artemisiinae</taxon>
        <taxon>Artemisia</taxon>
    </lineage>
</organism>
<dbReference type="OrthoDB" id="1745924at2759"/>
<dbReference type="EMBL" id="PKPP01006594">
    <property type="protein sequence ID" value="PWA56008.1"/>
    <property type="molecule type" value="Genomic_DNA"/>
</dbReference>
<dbReference type="Proteomes" id="UP000245207">
    <property type="component" value="Unassembled WGS sequence"/>
</dbReference>
<dbReference type="GO" id="GO:0032968">
    <property type="term" value="P:positive regulation of transcription elongation by RNA polymerase II"/>
    <property type="evidence" value="ECO:0007669"/>
    <property type="project" value="InterPro"/>
</dbReference>
<dbReference type="PANTHER" id="PTHR13011:SF0">
    <property type="entry name" value="GENERAL TRANSCRIPTION FACTOR IIF SUBUNIT 1"/>
    <property type="match status" value="1"/>
</dbReference>
<dbReference type="GO" id="GO:0005674">
    <property type="term" value="C:transcription factor TFIIF complex"/>
    <property type="evidence" value="ECO:0007669"/>
    <property type="project" value="TreeGrafter"/>
</dbReference>
<dbReference type="InterPro" id="IPR008851">
    <property type="entry name" value="TFIIF-alpha"/>
</dbReference>
<dbReference type="AlphaFoldDB" id="A0A2U1M433"/>
<evidence type="ECO:0000256" key="2">
    <source>
        <dbReference type="SAM" id="MobiDB-lite"/>
    </source>
</evidence>
<reference evidence="3 4" key="1">
    <citation type="journal article" date="2018" name="Mol. Plant">
        <title>The genome of Artemisia annua provides insight into the evolution of Asteraceae family and artemisinin biosynthesis.</title>
        <authorList>
            <person name="Shen Q."/>
            <person name="Zhang L."/>
            <person name="Liao Z."/>
            <person name="Wang S."/>
            <person name="Yan T."/>
            <person name="Shi P."/>
            <person name="Liu M."/>
            <person name="Fu X."/>
            <person name="Pan Q."/>
            <person name="Wang Y."/>
            <person name="Lv Z."/>
            <person name="Lu X."/>
            <person name="Zhang F."/>
            <person name="Jiang W."/>
            <person name="Ma Y."/>
            <person name="Chen M."/>
            <person name="Hao X."/>
            <person name="Li L."/>
            <person name="Tang Y."/>
            <person name="Lv G."/>
            <person name="Zhou Y."/>
            <person name="Sun X."/>
            <person name="Brodelius P.E."/>
            <person name="Rose J.K.C."/>
            <person name="Tang K."/>
        </authorList>
    </citation>
    <scope>NUCLEOTIDE SEQUENCE [LARGE SCALE GENOMIC DNA]</scope>
    <source>
        <strain evidence="4">cv. Huhao1</strain>
        <tissue evidence="3">Leaf</tissue>
    </source>
</reference>
<dbReference type="Pfam" id="PF05793">
    <property type="entry name" value="TFIIF_alpha"/>
    <property type="match status" value="1"/>
</dbReference>
<proteinExistence type="inferred from homology"/>
<dbReference type="GO" id="GO:0016251">
    <property type="term" value="F:RNA polymerase II general transcription initiation factor activity"/>
    <property type="evidence" value="ECO:0007669"/>
    <property type="project" value="TreeGrafter"/>
</dbReference>
<dbReference type="PANTHER" id="PTHR13011">
    <property type="entry name" value="TFIIF-ALPHA"/>
    <property type="match status" value="1"/>
</dbReference>
<comment type="similarity">
    <text evidence="1">Belongs to the TFIIF alpha subunit family.</text>
</comment>
<keyword evidence="3" id="KW-0396">Initiation factor</keyword>
<comment type="subcellular location">
    <subcellularLocation>
        <location evidence="1">Nucleus</location>
    </subcellularLocation>
</comment>
<keyword evidence="3" id="KW-0648">Protein biosynthesis</keyword>
<accession>A0A2U1M433</accession>
<name>A0A2U1M433_ARTAN</name>
<keyword evidence="1" id="KW-0804">Transcription</keyword>
<feature type="compositionally biased region" description="Acidic residues" evidence="2">
    <location>
        <begin position="84"/>
        <end position="93"/>
    </location>
</feature>
<dbReference type="STRING" id="35608.A0A2U1M433"/>
<protein>
    <recommendedName>
        <fullName evidence="1">Transcription initiation factor IIF subunit alpha</fullName>
    </recommendedName>
</protein>
<dbReference type="GO" id="GO:0003677">
    <property type="term" value="F:DNA binding"/>
    <property type="evidence" value="ECO:0007669"/>
    <property type="project" value="UniProtKB-KW"/>
</dbReference>
<dbReference type="GO" id="GO:0006367">
    <property type="term" value="P:transcription initiation at RNA polymerase II promoter"/>
    <property type="evidence" value="ECO:0007669"/>
    <property type="project" value="InterPro"/>
</dbReference>
<sequence length="93" mass="9784">MMKVANNGDAAFGEVERFDDKKSVGAGGAGGRGRKKNNADDDEGNVSGRGEEDEESAMKSRLGLNKRGGNDDDEQGPRGGDHDLGDDDIEKST</sequence>
<dbReference type="GO" id="GO:0001096">
    <property type="term" value="F:TFIIF-class transcription factor complex binding"/>
    <property type="evidence" value="ECO:0007669"/>
    <property type="project" value="TreeGrafter"/>
</dbReference>
<evidence type="ECO:0000256" key="1">
    <source>
        <dbReference type="RuleBase" id="RU366044"/>
    </source>
</evidence>
<comment type="caution">
    <text evidence="3">The sequence shown here is derived from an EMBL/GenBank/DDBJ whole genome shotgun (WGS) entry which is preliminary data.</text>
</comment>
<feature type="compositionally biased region" description="Basic and acidic residues" evidence="2">
    <location>
        <begin position="14"/>
        <end position="23"/>
    </location>
</feature>
<keyword evidence="1" id="KW-0238">DNA-binding</keyword>
<gene>
    <name evidence="3" type="ORF">CTI12_AA422960</name>
</gene>